<evidence type="ECO:0000256" key="2">
    <source>
        <dbReference type="ARBA" id="ARBA00022741"/>
    </source>
</evidence>
<dbReference type="EMBL" id="LFYR01001068">
    <property type="protein sequence ID" value="KMZ65157.1"/>
    <property type="molecule type" value="Genomic_DNA"/>
</dbReference>
<comment type="similarity">
    <text evidence="1">Belongs to the DNA2/NAM7 helicase family.</text>
</comment>
<dbReference type="InterPro" id="IPR027417">
    <property type="entry name" value="P-loop_NTPase"/>
</dbReference>
<dbReference type="InterPro" id="IPR014001">
    <property type="entry name" value="Helicase_ATP-bd"/>
</dbReference>
<dbReference type="AlphaFoldDB" id="A0A0K9PA87"/>
<feature type="coiled-coil region" evidence="7">
    <location>
        <begin position="632"/>
        <end position="676"/>
    </location>
</feature>
<dbReference type="GO" id="GO:0016787">
    <property type="term" value="F:hydrolase activity"/>
    <property type="evidence" value="ECO:0007669"/>
    <property type="project" value="UniProtKB-KW"/>
</dbReference>
<dbReference type="InterPro" id="IPR041679">
    <property type="entry name" value="DNA2/NAM7-like_C"/>
</dbReference>
<gene>
    <name evidence="10" type="ORF">ZOSMA_334G00040</name>
</gene>
<name>A0A0K9PA87_ZOSMR</name>
<dbReference type="OMA" id="MVCVRIC"/>
<feature type="compositionally biased region" description="Basic and acidic residues" evidence="8">
    <location>
        <begin position="86"/>
        <end position="95"/>
    </location>
</feature>
<dbReference type="CDD" id="cd18808">
    <property type="entry name" value="SF1_C_Upf1"/>
    <property type="match status" value="1"/>
</dbReference>
<keyword evidence="7" id="KW-0175">Coiled coil</keyword>
<dbReference type="InterPro" id="IPR041677">
    <property type="entry name" value="DNA2/NAM7_AAA_11"/>
</dbReference>
<dbReference type="OrthoDB" id="6513042at2759"/>
<evidence type="ECO:0000256" key="5">
    <source>
        <dbReference type="ARBA" id="ARBA00022840"/>
    </source>
</evidence>
<evidence type="ECO:0000256" key="1">
    <source>
        <dbReference type="ARBA" id="ARBA00007913"/>
    </source>
</evidence>
<dbReference type="SUPFAM" id="SSF52540">
    <property type="entry name" value="P-loop containing nucleoside triphosphate hydrolases"/>
    <property type="match status" value="1"/>
</dbReference>
<evidence type="ECO:0000256" key="7">
    <source>
        <dbReference type="SAM" id="Coils"/>
    </source>
</evidence>
<organism evidence="10 11">
    <name type="scientific">Zostera marina</name>
    <name type="common">Eelgrass</name>
    <dbReference type="NCBI Taxonomy" id="29655"/>
    <lineage>
        <taxon>Eukaryota</taxon>
        <taxon>Viridiplantae</taxon>
        <taxon>Streptophyta</taxon>
        <taxon>Embryophyta</taxon>
        <taxon>Tracheophyta</taxon>
        <taxon>Spermatophyta</taxon>
        <taxon>Magnoliopsida</taxon>
        <taxon>Liliopsida</taxon>
        <taxon>Zosteraceae</taxon>
        <taxon>Zostera</taxon>
    </lineage>
</organism>
<keyword evidence="11" id="KW-1185">Reference proteome</keyword>
<evidence type="ECO:0000259" key="9">
    <source>
        <dbReference type="SMART" id="SM00487"/>
    </source>
</evidence>
<dbReference type="PANTHER" id="PTHR43788">
    <property type="entry name" value="DNA2/NAM7 HELICASE FAMILY MEMBER"/>
    <property type="match status" value="1"/>
</dbReference>
<proteinExistence type="inferred from homology"/>
<dbReference type="STRING" id="29655.A0A0K9PA87"/>
<keyword evidence="4 10" id="KW-0347">Helicase</keyword>
<protein>
    <submittedName>
        <fullName evidence="10">DNA helicase-like</fullName>
    </submittedName>
</protein>
<dbReference type="Pfam" id="PF13087">
    <property type="entry name" value="AAA_12"/>
    <property type="match status" value="1"/>
</dbReference>
<dbReference type="InterPro" id="IPR047187">
    <property type="entry name" value="SF1_C_Upf1"/>
</dbReference>
<evidence type="ECO:0000256" key="8">
    <source>
        <dbReference type="SAM" id="MobiDB-lite"/>
    </source>
</evidence>
<evidence type="ECO:0000256" key="4">
    <source>
        <dbReference type="ARBA" id="ARBA00022806"/>
    </source>
</evidence>
<reference evidence="11" key="1">
    <citation type="journal article" date="2016" name="Nature">
        <title>The genome of the seagrass Zostera marina reveals angiosperm adaptation to the sea.</title>
        <authorList>
            <person name="Olsen J.L."/>
            <person name="Rouze P."/>
            <person name="Verhelst B."/>
            <person name="Lin Y.-C."/>
            <person name="Bayer T."/>
            <person name="Collen J."/>
            <person name="Dattolo E."/>
            <person name="De Paoli E."/>
            <person name="Dittami S."/>
            <person name="Maumus F."/>
            <person name="Michel G."/>
            <person name="Kersting A."/>
            <person name="Lauritano C."/>
            <person name="Lohaus R."/>
            <person name="Toepel M."/>
            <person name="Tonon T."/>
            <person name="Vanneste K."/>
            <person name="Amirebrahimi M."/>
            <person name="Brakel J."/>
            <person name="Bostroem C."/>
            <person name="Chovatia M."/>
            <person name="Grimwood J."/>
            <person name="Jenkins J.W."/>
            <person name="Jueterbock A."/>
            <person name="Mraz A."/>
            <person name="Stam W.T."/>
            <person name="Tice H."/>
            <person name="Bornberg-Bauer E."/>
            <person name="Green P.J."/>
            <person name="Pearson G.A."/>
            <person name="Procaccini G."/>
            <person name="Duarte C.M."/>
            <person name="Schmutz J."/>
            <person name="Reusch T.B.H."/>
            <person name="Van de Peer Y."/>
        </authorList>
    </citation>
    <scope>NUCLEOTIDE SEQUENCE [LARGE SCALE GENOMIC DNA]</scope>
    <source>
        <strain evidence="11">cv. Finnish</strain>
    </source>
</reference>
<dbReference type="SMART" id="SM00487">
    <property type="entry name" value="DEXDc"/>
    <property type="match status" value="1"/>
</dbReference>
<dbReference type="InterPro" id="IPR050534">
    <property type="entry name" value="Coronavir_polyprotein_1ab"/>
</dbReference>
<dbReference type="Pfam" id="PF13086">
    <property type="entry name" value="AAA_11"/>
    <property type="match status" value="1"/>
</dbReference>
<keyword evidence="5" id="KW-0067">ATP-binding</keyword>
<feature type="compositionally biased region" description="Basic residues" evidence="8">
    <location>
        <begin position="75"/>
        <end position="85"/>
    </location>
</feature>
<feature type="domain" description="Helicase ATP-binding" evidence="9">
    <location>
        <begin position="527"/>
        <end position="778"/>
    </location>
</feature>
<feature type="region of interest" description="Disordered" evidence="8">
    <location>
        <begin position="59"/>
        <end position="96"/>
    </location>
</feature>
<accession>A0A0K9PA87</accession>
<evidence type="ECO:0000256" key="3">
    <source>
        <dbReference type="ARBA" id="ARBA00022801"/>
    </source>
</evidence>
<dbReference type="CDD" id="cd18044">
    <property type="entry name" value="DEXXQc_SMUBP2"/>
    <property type="match status" value="1"/>
</dbReference>
<dbReference type="Proteomes" id="UP000036987">
    <property type="component" value="Unassembled WGS sequence"/>
</dbReference>
<comment type="caution">
    <text evidence="10">The sequence shown here is derived from an EMBL/GenBank/DDBJ whole genome shotgun (WGS) entry which is preliminary data.</text>
</comment>
<dbReference type="PANTHER" id="PTHR43788:SF3">
    <property type="entry name" value="P-LOOP CONTAINING NUCLEOSIDE TRIPHOSPHATE HYDROLASES SUPERFAMILY PROTEIN"/>
    <property type="match status" value="1"/>
</dbReference>
<evidence type="ECO:0000313" key="11">
    <source>
        <dbReference type="Proteomes" id="UP000036987"/>
    </source>
</evidence>
<evidence type="ECO:0000256" key="6">
    <source>
        <dbReference type="ARBA" id="ARBA00048432"/>
    </source>
</evidence>
<keyword evidence="2" id="KW-0547">Nucleotide-binding</keyword>
<dbReference type="Gene3D" id="2.40.30.270">
    <property type="match status" value="1"/>
</dbReference>
<sequence length="1005" mass="110088">MKASVATTTAVDFGFRLRVASSLPEKRAPASLTPFHSISSSPRLSSFVPLTLVCKSQTRGDDGDGSGVGGGVVTKRTRRRRRRNSKINDGRKISRENTLPVKMDGVSAIALATLNGIKEEDCRDGALLSVPALYQNGDPLGKRELGRCVMRWIMQGMKSMAADFVGAELRGKFSEDVSRRMGLLLNDSSDGNIPSGAGGGNLAFVIQAQPFLNAVPMPKGVEAVCLKACTHYPTLFDHFQRELRDALQELQRSGVISNWRDTQSWKFLKELANSVQHRAVVRKGSRSKCLHSGLGMEPDKAKILQRNIDNFVNQMSNLLRIERDSELEYTQKELNAVSTPDKDSDSVKPIDFIVSHGQSQQEQCDTICNLNAINSSKGLGGMQLVLFRVEGKHRLPPTTLSPGDMVCVRLCDGRGAGATSSMQGVINNLGDDGCSITVALESRHGDPTFSKFFGKSVRIDRIAELADALTYERNCEALILLQKNGLRKKNPSISVVATLFGNKDNSIWMEQNNLVEWGEVDLSELLDDKKFDETQTKAIALGLNKNRPFLVIQGPPGTGKSGLLKELIALAVSQGERVLITAPTNAAVDNMVEKLSNIGLNIVRVGNPARISPNVASKSLGEIVNNKLFAFKKEFERKKADLRKDLRHCLKDDSLAAGIRQLLKQLGKALKKKEKQTIKEVLSNAQVILCTNTGAADPLIRRLDKFDLVIIDEAGQAIEPSCWIPILQGKRCILAGDQCQLAPVVLSRRAMEGGLGISLLERALALNNDMLVTKLTVQYRMNDAIASWASKEMYNGCLQSSPLVAKHLLLDSSFVKTTWITQSPLLLLDTRMPYGSLYVGCEEHLDPAGTGSFYNEGEADIVIQHVFSLIYSGVSPCTIAVQSPYISQVQLLRERFDELSETSGIEVATIDSFQGREADAVVISMVRSNTLGAVGFLGDIRRMNVAITRARKHVAVVCDSSTICHNTFLSRLLRHIRQYGRVRHAEPGSFGESNLGMNPLLPPLN</sequence>
<keyword evidence="3" id="KW-0378">Hydrolase</keyword>
<evidence type="ECO:0000313" key="10">
    <source>
        <dbReference type="EMBL" id="KMZ65157.1"/>
    </source>
</evidence>
<comment type="catalytic activity">
    <reaction evidence="6">
        <text>ATP + H2O = ADP + phosphate + H(+)</text>
        <dbReference type="Rhea" id="RHEA:13065"/>
        <dbReference type="ChEBI" id="CHEBI:15377"/>
        <dbReference type="ChEBI" id="CHEBI:15378"/>
        <dbReference type="ChEBI" id="CHEBI:30616"/>
        <dbReference type="ChEBI" id="CHEBI:43474"/>
        <dbReference type="ChEBI" id="CHEBI:456216"/>
        <dbReference type="EC" id="3.6.4.12"/>
    </reaction>
    <physiologicalReaction direction="left-to-right" evidence="6">
        <dbReference type="Rhea" id="RHEA:13066"/>
    </physiologicalReaction>
</comment>
<dbReference type="Gene3D" id="3.40.50.300">
    <property type="entry name" value="P-loop containing nucleotide triphosphate hydrolases"/>
    <property type="match status" value="2"/>
</dbReference>
<dbReference type="GO" id="GO:0005524">
    <property type="term" value="F:ATP binding"/>
    <property type="evidence" value="ECO:0007669"/>
    <property type="project" value="UniProtKB-KW"/>
</dbReference>
<dbReference type="GO" id="GO:0043139">
    <property type="term" value="F:5'-3' DNA helicase activity"/>
    <property type="evidence" value="ECO:0000318"/>
    <property type="project" value="GO_Central"/>
</dbReference>